<keyword evidence="14" id="KW-1133">Transmembrane helix</keyword>
<dbReference type="PANTHER" id="PTHR10504">
    <property type="entry name" value="BACTERICIDAL PERMEABILITY-INCREASING BPI PROTEIN-RELATED"/>
    <property type="match status" value="1"/>
</dbReference>
<keyword evidence="14" id="KW-0472">Membrane</keyword>
<keyword evidence="9 12" id="KW-1015">Disulfide bond</keyword>
<feature type="disulfide bond" evidence="12">
    <location>
        <begin position="137"/>
        <end position="182"/>
    </location>
</feature>
<evidence type="ECO:0000256" key="7">
    <source>
        <dbReference type="ARBA" id="ARBA00022859"/>
    </source>
</evidence>
<keyword evidence="18" id="KW-1185">Reference proteome</keyword>
<dbReference type="Gene3D" id="3.15.10.10">
    <property type="entry name" value="Bactericidal permeability-increasing protein, domain 1"/>
    <property type="match status" value="1"/>
</dbReference>
<sequence length="504" mass="55548">MVTILLSATLNPGVQVKLTQKGLDYARQVGMEKLKQKLQTIQIPDFSGKSKVKYSLTNVRIVGMGIPNSALTLAPGTGISMSIRDAFINVRGNWRVRYKFIRTSGSFDLDVNGLSIGTTISVTSGAGGRPVVSSVNCGASIGSTRIKFHGRASWLYNIFRKLIEREKALIWCISVLLVLQICPRVSDTVSDLNPRLQTLNVLARVDKHAEIEYSMVSSPVVTQSSIALNLKGQFYNIGRHQEPPFSPQPFSMPTQQHMVYMGMSAFTANSAGFVYNRAGILSVSITDDMIPSVSPIRLSTSSFGVIIPEISRRFPGLKMKLTMSAASDPMVIFKPNNMTITAVATVTAFAIQADSTLSPLFVLKLDTSVSAAMSVTQMRLGGTLSLNKMEMSVQSSNVGNFQVSVLNNFIPTVLRWVVIPIVNTELRKGYPLPELQNMQLMNTQLQIMQVRISLCSVNFYVCVCVCVCVCVLITVLIIRQERWCIRATVERKKNYRARGELVIL</sequence>
<dbReference type="Gene3D" id="3.15.20.10">
    <property type="entry name" value="Bactericidal permeability-increasing protein, domain 2"/>
    <property type="match status" value="1"/>
</dbReference>
<evidence type="ECO:0000256" key="2">
    <source>
        <dbReference type="ARBA" id="ARBA00007292"/>
    </source>
</evidence>
<comment type="domain">
    <text evidence="13">The N-terminal region may be exposed to the interior of the granule, whereas the C-terminal portion may be embedded in the membrane. During phagocytosis and degranulation, proteases may be released and activated and cleave BPI at the junction of the N- and C-terminal portions of the molecule, providing controlled release of the N-terminal antibacterial fragment when bacteria are ingested.</text>
</comment>
<dbReference type="InterPro" id="IPR001124">
    <property type="entry name" value="Lipid-bd_serum_glycop_C"/>
</dbReference>
<proteinExistence type="inferred from homology"/>
<keyword evidence="7 13" id="KW-0391">Immunity</keyword>
<evidence type="ECO:0000256" key="5">
    <source>
        <dbReference type="ARBA" id="ARBA00022529"/>
    </source>
</evidence>
<dbReference type="PANTHER" id="PTHR10504:SF84">
    <property type="entry name" value="BACTERICIDAL PERMEABILITY-INCREASING PROTEIN"/>
    <property type="match status" value="1"/>
</dbReference>
<comment type="subcellular location">
    <subcellularLocation>
        <location evidence="1 13">Secreted</location>
    </subcellularLocation>
</comment>
<evidence type="ECO:0000256" key="1">
    <source>
        <dbReference type="ARBA" id="ARBA00004613"/>
    </source>
</evidence>
<dbReference type="PIRSF" id="PIRSF002417">
    <property type="entry name" value="Lipid_binding_protein"/>
    <property type="match status" value="1"/>
</dbReference>
<keyword evidence="6 13" id="KW-0399">Innate immunity</keyword>
<evidence type="ECO:0000256" key="6">
    <source>
        <dbReference type="ARBA" id="ARBA00022588"/>
    </source>
</evidence>
<dbReference type="FunFam" id="3.15.20.10:FF:000001">
    <property type="entry name" value="Phospholipid transfer protein"/>
    <property type="match status" value="1"/>
</dbReference>
<dbReference type="SMART" id="SM00328">
    <property type="entry name" value="BPI1"/>
    <property type="match status" value="1"/>
</dbReference>
<organism evidence="17 18">
    <name type="scientific">Myripristis murdjan</name>
    <name type="common">pinecone soldierfish</name>
    <dbReference type="NCBI Taxonomy" id="586833"/>
    <lineage>
        <taxon>Eukaryota</taxon>
        <taxon>Metazoa</taxon>
        <taxon>Chordata</taxon>
        <taxon>Craniata</taxon>
        <taxon>Vertebrata</taxon>
        <taxon>Euteleostomi</taxon>
        <taxon>Actinopterygii</taxon>
        <taxon>Neopterygii</taxon>
        <taxon>Teleostei</taxon>
        <taxon>Neoteleostei</taxon>
        <taxon>Acanthomorphata</taxon>
        <taxon>Holocentriformes</taxon>
        <taxon>Holocentridae</taxon>
        <taxon>Myripristis</taxon>
    </lineage>
</organism>
<dbReference type="InterPro" id="IPR030675">
    <property type="entry name" value="BPI/LBP"/>
</dbReference>
<dbReference type="CDD" id="cd00025">
    <property type="entry name" value="BPI1"/>
    <property type="match status" value="1"/>
</dbReference>
<dbReference type="GO" id="GO:0008289">
    <property type="term" value="F:lipid binding"/>
    <property type="evidence" value="ECO:0007669"/>
    <property type="project" value="InterPro"/>
</dbReference>
<keyword evidence="4 13" id="KW-0964">Secreted</keyword>
<dbReference type="InterPro" id="IPR017942">
    <property type="entry name" value="Lipid-bd_serum_glycop_N"/>
</dbReference>
<evidence type="ECO:0000256" key="4">
    <source>
        <dbReference type="ARBA" id="ARBA00022525"/>
    </source>
</evidence>
<dbReference type="InParanoid" id="A0A667WP86"/>
<evidence type="ECO:0000313" key="18">
    <source>
        <dbReference type="Proteomes" id="UP000472263"/>
    </source>
</evidence>
<dbReference type="GO" id="GO:0005615">
    <property type="term" value="C:extracellular space"/>
    <property type="evidence" value="ECO:0007669"/>
    <property type="project" value="UniProtKB-UniRule"/>
</dbReference>
<dbReference type="SUPFAM" id="SSF55394">
    <property type="entry name" value="Bactericidal permeability-increasing protein, BPI"/>
    <property type="match status" value="2"/>
</dbReference>
<evidence type="ECO:0000256" key="9">
    <source>
        <dbReference type="ARBA" id="ARBA00023157"/>
    </source>
</evidence>
<reference evidence="17" key="3">
    <citation type="submission" date="2025-09" db="UniProtKB">
        <authorList>
            <consortium name="Ensembl"/>
        </authorList>
    </citation>
    <scope>IDENTIFICATION</scope>
</reference>
<evidence type="ECO:0000256" key="11">
    <source>
        <dbReference type="ARBA" id="ARBA00025943"/>
    </source>
</evidence>
<evidence type="ECO:0000259" key="16">
    <source>
        <dbReference type="SMART" id="SM00329"/>
    </source>
</evidence>
<comment type="function">
    <text evidence="13">The cytotoxic action of BPI is limited to many species of Gram-negative bacteria; this specificity may be explained by a strong affinity of the very basic N-terminal half for the negatively charged lipopolysaccharides that are unique to the Gram-negative bacterial outer envelope.</text>
</comment>
<name>A0A667WP86_9TELE</name>
<dbReference type="GeneTree" id="ENSGT01150000286994"/>
<dbReference type="Pfam" id="PF01273">
    <property type="entry name" value="LBP_BPI_CETP"/>
    <property type="match status" value="1"/>
</dbReference>
<evidence type="ECO:0000256" key="14">
    <source>
        <dbReference type="SAM" id="Phobius"/>
    </source>
</evidence>
<evidence type="ECO:0000256" key="13">
    <source>
        <dbReference type="RuleBase" id="RU369039"/>
    </source>
</evidence>
<dbReference type="FunFam" id="3.15.10.10:FF:000001">
    <property type="entry name" value="phospholipid transfer protein-like"/>
    <property type="match status" value="1"/>
</dbReference>
<protein>
    <recommendedName>
        <fullName evidence="3 13">Bactericidal permeability-increasing protein</fullName>
        <shortName evidence="13">BPI</shortName>
    </recommendedName>
</protein>
<keyword evidence="14" id="KW-0812">Transmembrane</keyword>
<evidence type="ECO:0000256" key="10">
    <source>
        <dbReference type="ARBA" id="ARBA00023180"/>
    </source>
</evidence>
<feature type="transmembrane region" description="Helical" evidence="14">
    <location>
        <begin position="457"/>
        <end position="478"/>
    </location>
</feature>
<dbReference type="Pfam" id="PF02886">
    <property type="entry name" value="LBP_BPI_CETP_C"/>
    <property type="match status" value="1"/>
</dbReference>
<dbReference type="Proteomes" id="UP000472263">
    <property type="component" value="Chromosome 3"/>
</dbReference>
<dbReference type="Ensembl" id="ENSMMDT00005003913.1">
    <property type="protein sequence ID" value="ENSMMDP00005003817.1"/>
    <property type="gene ID" value="ENSMMDG00005002116.1"/>
</dbReference>
<dbReference type="AlphaFoldDB" id="A0A667WP86"/>
<reference evidence="17" key="1">
    <citation type="submission" date="2019-06" db="EMBL/GenBank/DDBJ databases">
        <authorList>
            <consortium name="Wellcome Sanger Institute Data Sharing"/>
        </authorList>
    </citation>
    <scope>NUCLEOTIDE SEQUENCE [LARGE SCALE GENOMIC DNA]</scope>
</reference>
<keyword evidence="10 13" id="KW-0325">Glycoprotein</keyword>
<accession>A0A667WP86</accession>
<comment type="domain">
    <text evidence="13">The N- and C-terminal barrels adopt an identical fold despite having only 13% of conserved residues.</text>
</comment>
<evidence type="ECO:0000256" key="3">
    <source>
        <dbReference type="ARBA" id="ARBA00017827"/>
    </source>
</evidence>
<dbReference type="GO" id="GO:0045087">
    <property type="term" value="P:innate immune response"/>
    <property type="evidence" value="ECO:0007669"/>
    <property type="project" value="UniProtKB-UniRule"/>
</dbReference>
<reference evidence="17" key="2">
    <citation type="submission" date="2025-08" db="UniProtKB">
        <authorList>
            <consortium name="Ensembl"/>
        </authorList>
    </citation>
    <scope>IDENTIFICATION</scope>
</reference>
<feature type="domain" description="Lipid-binding serum glycoprotein C-terminal" evidence="16">
    <location>
        <begin position="253"/>
        <end position="456"/>
    </location>
</feature>
<keyword evidence="5 13" id="KW-0929">Antimicrobial</keyword>
<dbReference type="InterPro" id="IPR017943">
    <property type="entry name" value="Bactericidal_perm-incr_a/b_dom"/>
</dbReference>
<keyword evidence="8 13" id="KW-0044">Antibiotic</keyword>
<evidence type="ECO:0000259" key="15">
    <source>
        <dbReference type="SMART" id="SM00328"/>
    </source>
</evidence>
<evidence type="ECO:0000256" key="12">
    <source>
        <dbReference type="PIRSR" id="PIRSR002417-50"/>
    </source>
</evidence>
<comment type="subunit">
    <text evidence="11 13">Monomer. Homodimer; disulfide-linked.</text>
</comment>
<keyword evidence="13" id="KW-0732">Signal</keyword>
<feature type="domain" description="Lipid-binding serum glycoprotein N-terminal" evidence="15">
    <location>
        <begin position="17"/>
        <end position="239"/>
    </location>
</feature>
<dbReference type="SMART" id="SM00329">
    <property type="entry name" value="BPI2"/>
    <property type="match status" value="1"/>
</dbReference>
<gene>
    <name evidence="17" type="primary">LOC115376724</name>
</gene>
<comment type="similarity">
    <text evidence="2">Belongs to the BPI/LBP/Plunc superfamily. BPI/LBP family.</text>
</comment>
<evidence type="ECO:0000256" key="8">
    <source>
        <dbReference type="ARBA" id="ARBA00023022"/>
    </source>
</evidence>
<evidence type="ECO:0000313" key="17">
    <source>
        <dbReference type="Ensembl" id="ENSMMDP00005003817.1"/>
    </source>
</evidence>
<dbReference type="GO" id="GO:0050829">
    <property type="term" value="P:defense response to Gram-negative bacterium"/>
    <property type="evidence" value="ECO:0007669"/>
    <property type="project" value="UniProtKB-UniRule"/>
</dbReference>
<dbReference type="InterPro" id="IPR032942">
    <property type="entry name" value="BPI/LBP/Plunc"/>
</dbReference>